<dbReference type="Pfam" id="PF10387">
    <property type="entry name" value="DUF2442"/>
    <property type="match status" value="1"/>
</dbReference>
<reference evidence="1" key="2">
    <citation type="journal article" date="2014" name="ISME J.">
        <title>Microbial stratification in low pH oxic and suboxic macroscopic growths along an acid mine drainage.</title>
        <authorList>
            <person name="Mendez-Garcia C."/>
            <person name="Mesa V."/>
            <person name="Sprenger R.R."/>
            <person name="Richter M."/>
            <person name="Diez M.S."/>
            <person name="Solano J."/>
            <person name="Bargiela R."/>
            <person name="Golyshina O.V."/>
            <person name="Manteca A."/>
            <person name="Ramos J.L."/>
            <person name="Gallego J.R."/>
            <person name="Llorente I."/>
            <person name="Martins Dos Santos V.A."/>
            <person name="Jensen O.N."/>
            <person name="Pelaez A.I."/>
            <person name="Sanchez J."/>
            <person name="Ferrer M."/>
        </authorList>
    </citation>
    <scope>NUCLEOTIDE SEQUENCE</scope>
</reference>
<dbReference type="EMBL" id="AUZY01001472">
    <property type="protein sequence ID" value="EQD74781.1"/>
    <property type="molecule type" value="Genomic_DNA"/>
</dbReference>
<accession>T0YLT5</accession>
<dbReference type="InterPro" id="IPR036782">
    <property type="entry name" value="NE0471-like_N"/>
</dbReference>
<comment type="caution">
    <text evidence="1">The sequence shown here is derived from an EMBL/GenBank/DDBJ whole genome shotgun (WGS) entry which is preliminary data.</text>
</comment>
<dbReference type="InterPro" id="IPR018841">
    <property type="entry name" value="DUF2442"/>
</dbReference>
<dbReference type="Gene3D" id="3.30.2020.10">
    <property type="entry name" value="NE0471-like N-terminal domain"/>
    <property type="match status" value="1"/>
</dbReference>
<name>T0YLT5_9ZZZZ</name>
<dbReference type="SUPFAM" id="SSF143880">
    <property type="entry name" value="NE0471 N-terminal domain-like"/>
    <property type="match status" value="1"/>
</dbReference>
<dbReference type="AlphaFoldDB" id="T0YLT5"/>
<dbReference type="EMBL" id="AUZX01014161">
    <property type="protein sequence ID" value="EQD32867.1"/>
    <property type="molecule type" value="Genomic_DNA"/>
</dbReference>
<organism evidence="1">
    <name type="scientific">mine drainage metagenome</name>
    <dbReference type="NCBI Taxonomy" id="410659"/>
    <lineage>
        <taxon>unclassified sequences</taxon>
        <taxon>metagenomes</taxon>
        <taxon>ecological metagenomes</taxon>
    </lineage>
</organism>
<protein>
    <submittedName>
        <fullName evidence="1">Uncharacterized protein</fullName>
    </submittedName>
</protein>
<sequence length="94" mass="10196">MQEMAMLKLIAVESHGGTKLLLRFSDGAWGIHNFAPLIKAATVMTAPLRDPAFFARHFIEAGALVWPNGFDLSAGSLYRHLKADGKLHHAAEAA</sequence>
<proteinExistence type="predicted"/>
<evidence type="ECO:0000313" key="2">
    <source>
        <dbReference type="EMBL" id="EQD74781.1"/>
    </source>
</evidence>
<reference evidence="1" key="1">
    <citation type="submission" date="2013-08" db="EMBL/GenBank/DDBJ databases">
        <authorList>
            <person name="Mendez C."/>
            <person name="Richter M."/>
            <person name="Ferrer M."/>
            <person name="Sanchez J."/>
        </authorList>
    </citation>
    <scope>NUCLEOTIDE SEQUENCE</scope>
</reference>
<evidence type="ECO:0000313" key="1">
    <source>
        <dbReference type="EMBL" id="EQD32867.1"/>
    </source>
</evidence>
<gene>
    <name evidence="1" type="ORF">B1A_19193</name>
    <name evidence="2" type="ORF">B1B_02475</name>
</gene>